<dbReference type="Proteomes" id="UP000193778">
    <property type="component" value="Unassembled WGS sequence"/>
</dbReference>
<reference evidence="4" key="1">
    <citation type="submission" date="2017-03" db="EMBL/GenBank/DDBJ databases">
        <authorList>
            <person name="Rodrigo-Torres L."/>
            <person name="Arahal R.D."/>
            <person name="Lucena T."/>
        </authorList>
    </citation>
    <scope>NUCLEOTIDE SEQUENCE [LARGE SCALE GENOMIC DNA]</scope>
    <source>
        <strain evidence="4">CECT 8411</strain>
    </source>
</reference>
<feature type="signal peptide" evidence="2">
    <location>
        <begin position="1"/>
        <end position="23"/>
    </location>
</feature>
<keyword evidence="2" id="KW-0732">Signal</keyword>
<accession>A0A1X7ACV8</accession>
<name>A0A1X7ACV8_9RHOB</name>
<keyword evidence="4" id="KW-1185">Reference proteome</keyword>
<feature type="region of interest" description="Disordered" evidence="1">
    <location>
        <begin position="45"/>
        <end position="94"/>
    </location>
</feature>
<gene>
    <name evidence="3" type="ORF">RUM8411_04474</name>
</gene>
<evidence type="ECO:0000256" key="1">
    <source>
        <dbReference type="SAM" id="MobiDB-lite"/>
    </source>
</evidence>
<protein>
    <submittedName>
        <fullName evidence="3">Uncharacterized protein</fullName>
    </submittedName>
</protein>
<organism evidence="3 4">
    <name type="scientific">Ruegeria meonggei</name>
    <dbReference type="NCBI Taxonomy" id="1446476"/>
    <lineage>
        <taxon>Bacteria</taxon>
        <taxon>Pseudomonadati</taxon>
        <taxon>Pseudomonadota</taxon>
        <taxon>Alphaproteobacteria</taxon>
        <taxon>Rhodobacterales</taxon>
        <taxon>Roseobacteraceae</taxon>
        <taxon>Ruegeria</taxon>
    </lineage>
</organism>
<dbReference type="EMBL" id="FWFP01000020">
    <property type="protein sequence ID" value="SLN76738.1"/>
    <property type="molecule type" value="Genomic_DNA"/>
</dbReference>
<dbReference type="OrthoDB" id="7708967at2"/>
<feature type="compositionally biased region" description="Polar residues" evidence="1">
    <location>
        <begin position="76"/>
        <end position="86"/>
    </location>
</feature>
<feature type="chain" id="PRO_5012326839" evidence="2">
    <location>
        <begin position="24"/>
        <end position="132"/>
    </location>
</feature>
<evidence type="ECO:0000313" key="3">
    <source>
        <dbReference type="EMBL" id="SLN76738.1"/>
    </source>
</evidence>
<evidence type="ECO:0000313" key="4">
    <source>
        <dbReference type="Proteomes" id="UP000193778"/>
    </source>
</evidence>
<dbReference type="RefSeq" id="WP_085824895.1">
    <property type="nucleotide sequence ID" value="NZ_FWFP01000020.1"/>
</dbReference>
<sequence>MKKVLIASATVFAIVASAGMSMAGPLRDQGQRGFGQNIHVSTSQAIGHASEKAKTHQTTYRTGSGAHVTSKYDLGQKNQPSTQQTGAYGASGGSQAPNVVVVPIQQDGSYTLVIGKSSGSDLTPYPRLNYYW</sequence>
<proteinExistence type="predicted"/>
<evidence type="ECO:0000256" key="2">
    <source>
        <dbReference type="SAM" id="SignalP"/>
    </source>
</evidence>
<dbReference type="AlphaFoldDB" id="A0A1X7ACV8"/>